<gene>
    <name evidence="2" type="ORF">O3P69_003751</name>
</gene>
<dbReference type="Proteomes" id="UP001487740">
    <property type="component" value="Unassembled WGS sequence"/>
</dbReference>
<feature type="region of interest" description="Disordered" evidence="1">
    <location>
        <begin position="42"/>
        <end position="84"/>
    </location>
</feature>
<sequence length="84" mass="9238">MWLLGRGTHQTLASSSPRFLQERATFSTAPNSRCPQARVTVAWSPPHDSPENSMEADLAQVSSVKHKGDQPQQPQRHATTPAPH</sequence>
<reference evidence="2 3" key="1">
    <citation type="submission" date="2023-03" db="EMBL/GenBank/DDBJ databases">
        <title>High-quality genome of Scylla paramamosain provides insights in environmental adaptation.</title>
        <authorList>
            <person name="Zhang L."/>
        </authorList>
    </citation>
    <scope>NUCLEOTIDE SEQUENCE [LARGE SCALE GENOMIC DNA]</scope>
    <source>
        <strain evidence="2">LZ_2023a</strain>
        <tissue evidence="2">Muscle</tissue>
    </source>
</reference>
<name>A0AAW0UGR4_SCYPA</name>
<organism evidence="2 3">
    <name type="scientific">Scylla paramamosain</name>
    <name type="common">Mud crab</name>
    <dbReference type="NCBI Taxonomy" id="85552"/>
    <lineage>
        <taxon>Eukaryota</taxon>
        <taxon>Metazoa</taxon>
        <taxon>Ecdysozoa</taxon>
        <taxon>Arthropoda</taxon>
        <taxon>Crustacea</taxon>
        <taxon>Multicrustacea</taxon>
        <taxon>Malacostraca</taxon>
        <taxon>Eumalacostraca</taxon>
        <taxon>Eucarida</taxon>
        <taxon>Decapoda</taxon>
        <taxon>Pleocyemata</taxon>
        <taxon>Brachyura</taxon>
        <taxon>Eubrachyura</taxon>
        <taxon>Portunoidea</taxon>
        <taxon>Portunidae</taxon>
        <taxon>Portuninae</taxon>
        <taxon>Scylla</taxon>
    </lineage>
</organism>
<accession>A0AAW0UGR4</accession>
<keyword evidence="3" id="KW-1185">Reference proteome</keyword>
<protein>
    <submittedName>
        <fullName evidence="2">Uncharacterized protein</fullName>
    </submittedName>
</protein>
<proteinExistence type="predicted"/>
<dbReference type="AlphaFoldDB" id="A0AAW0UGR4"/>
<evidence type="ECO:0000313" key="2">
    <source>
        <dbReference type="EMBL" id="KAK8398055.1"/>
    </source>
</evidence>
<evidence type="ECO:0000256" key="1">
    <source>
        <dbReference type="SAM" id="MobiDB-lite"/>
    </source>
</evidence>
<evidence type="ECO:0000313" key="3">
    <source>
        <dbReference type="Proteomes" id="UP001487740"/>
    </source>
</evidence>
<comment type="caution">
    <text evidence="2">The sequence shown here is derived from an EMBL/GenBank/DDBJ whole genome shotgun (WGS) entry which is preliminary data.</text>
</comment>
<dbReference type="EMBL" id="JARAKH010000012">
    <property type="protein sequence ID" value="KAK8398055.1"/>
    <property type="molecule type" value="Genomic_DNA"/>
</dbReference>